<dbReference type="PRINTS" id="PR00116">
    <property type="entry name" value="ARGINASE"/>
</dbReference>
<evidence type="ECO:0000313" key="6">
    <source>
        <dbReference type="Proteomes" id="UP000002215"/>
    </source>
</evidence>
<proteinExistence type="inferred from homology"/>
<feature type="binding site" evidence="3">
    <location>
        <position position="200"/>
    </location>
    <ligand>
        <name>Mn(2+)</name>
        <dbReference type="ChEBI" id="CHEBI:29035"/>
        <label>1</label>
    </ligand>
</feature>
<dbReference type="InterPro" id="IPR006035">
    <property type="entry name" value="Ureohydrolase"/>
</dbReference>
<dbReference type="GO" id="GO:0046872">
    <property type="term" value="F:metal ion binding"/>
    <property type="evidence" value="ECO:0007669"/>
    <property type="project" value="UniProtKB-KW"/>
</dbReference>
<dbReference type="InterPro" id="IPR023696">
    <property type="entry name" value="Ureohydrolase_dom_sf"/>
</dbReference>
<feature type="binding site" evidence="3">
    <location>
        <position position="198"/>
    </location>
    <ligand>
        <name>Mn(2+)</name>
        <dbReference type="ChEBI" id="CHEBI:29035"/>
        <label>1</label>
    </ligand>
</feature>
<evidence type="ECO:0000256" key="2">
    <source>
        <dbReference type="ARBA" id="ARBA00022801"/>
    </source>
</evidence>
<dbReference type="KEGG" id="cpi:Cpin_3076"/>
<dbReference type="GO" id="GO:0008783">
    <property type="term" value="F:agmatinase activity"/>
    <property type="evidence" value="ECO:0007669"/>
    <property type="project" value="TreeGrafter"/>
</dbReference>
<reference evidence="6" key="1">
    <citation type="submission" date="2009-08" db="EMBL/GenBank/DDBJ databases">
        <title>The complete genome of Chitinophaga pinensis DSM 2588.</title>
        <authorList>
            <consortium name="US DOE Joint Genome Institute (JGI-PGF)"/>
            <person name="Lucas S."/>
            <person name="Copeland A."/>
            <person name="Lapidus A."/>
            <person name="Glavina del Rio T."/>
            <person name="Dalin E."/>
            <person name="Tice H."/>
            <person name="Bruce D."/>
            <person name="Goodwin L."/>
            <person name="Pitluck S."/>
            <person name="Kyrpides N."/>
            <person name="Mavromatis K."/>
            <person name="Ivanova N."/>
            <person name="Mikhailova N."/>
            <person name="Sims D."/>
            <person name="Meinche L."/>
            <person name="Brettin T."/>
            <person name="Detter J.C."/>
            <person name="Han C."/>
            <person name="Larimer F."/>
            <person name="Land M."/>
            <person name="Hauser L."/>
            <person name="Markowitz V."/>
            <person name="Cheng J.-F."/>
            <person name="Hugenholtz P."/>
            <person name="Woyke T."/>
            <person name="Wu D."/>
            <person name="Spring S."/>
            <person name="Klenk H.-P."/>
            <person name="Eisen J.A."/>
        </authorList>
    </citation>
    <scope>NUCLEOTIDE SEQUENCE [LARGE SCALE GENOMIC DNA]</scope>
    <source>
        <strain evidence="6">ATCC 43595 / DSM 2588 / LMG 13176 / NBRC 15968 / NCIMB 11800 / UQM 2034</strain>
    </source>
</reference>
<dbReference type="AlphaFoldDB" id="A0A979GWI4"/>
<dbReference type="PANTHER" id="PTHR11358:SF26">
    <property type="entry name" value="GUANIDINO ACID HYDROLASE, MITOCHONDRIAL"/>
    <property type="match status" value="1"/>
</dbReference>
<dbReference type="SUPFAM" id="SSF52768">
    <property type="entry name" value="Arginase/deacetylase"/>
    <property type="match status" value="1"/>
</dbReference>
<dbReference type="GO" id="GO:0033389">
    <property type="term" value="P:putrescine biosynthetic process from arginine, via agmatine"/>
    <property type="evidence" value="ECO:0007669"/>
    <property type="project" value="TreeGrafter"/>
</dbReference>
<organism evidence="5 6">
    <name type="scientific">Chitinophaga pinensis (strain ATCC 43595 / DSM 2588 / LMG 13176 / NBRC 15968 / NCIMB 11800 / UQM 2034)</name>
    <dbReference type="NCBI Taxonomy" id="485918"/>
    <lineage>
        <taxon>Bacteria</taxon>
        <taxon>Pseudomonadati</taxon>
        <taxon>Bacteroidota</taxon>
        <taxon>Chitinophagia</taxon>
        <taxon>Chitinophagales</taxon>
        <taxon>Chitinophagaceae</taxon>
        <taxon>Chitinophaga</taxon>
    </lineage>
</organism>
<dbReference type="Gene3D" id="3.40.800.10">
    <property type="entry name" value="Ureohydrolase domain"/>
    <property type="match status" value="1"/>
</dbReference>
<dbReference type="RefSeq" id="WP_012790721.1">
    <property type="nucleotide sequence ID" value="NC_013132.1"/>
</dbReference>
<keyword evidence="2" id="KW-0378">Hydrolase</keyword>
<reference evidence="5 6" key="2">
    <citation type="journal article" date="2010" name="Stand. Genomic Sci.">
        <title>Complete genome sequence of Chitinophaga pinensis type strain (UQM 2034).</title>
        <authorList>
            <person name="Glavina Del Rio T."/>
            <person name="Abt B."/>
            <person name="Spring S."/>
            <person name="Lapidus A."/>
            <person name="Nolan M."/>
            <person name="Tice H."/>
            <person name="Copeland A."/>
            <person name="Cheng J.F."/>
            <person name="Chen F."/>
            <person name="Bruce D."/>
            <person name="Goodwin L."/>
            <person name="Pitluck S."/>
            <person name="Ivanova N."/>
            <person name="Mavromatis K."/>
            <person name="Mikhailova N."/>
            <person name="Pati A."/>
            <person name="Chen A."/>
            <person name="Palaniappan K."/>
            <person name="Land M."/>
            <person name="Hauser L."/>
            <person name="Chang Y.J."/>
            <person name="Jeffries C.D."/>
            <person name="Chain P."/>
            <person name="Saunders E."/>
            <person name="Detter J.C."/>
            <person name="Brettin T."/>
            <person name="Rohde M."/>
            <person name="Goker M."/>
            <person name="Bristow J."/>
            <person name="Eisen J.A."/>
            <person name="Markowitz V."/>
            <person name="Hugenholtz P."/>
            <person name="Kyrpides N.C."/>
            <person name="Klenk H.P."/>
            <person name="Lucas S."/>
        </authorList>
    </citation>
    <scope>NUCLEOTIDE SEQUENCE [LARGE SCALE GENOMIC DNA]</scope>
    <source>
        <strain evidence="6">ATCC 43595 / DSM 2588 / LMG 13176 / NBRC 15968 / NCIMB 11800 / UQM 2034</strain>
    </source>
</reference>
<dbReference type="Proteomes" id="UP000002215">
    <property type="component" value="Chromosome"/>
</dbReference>
<dbReference type="PIRSF" id="PIRSF036979">
    <property type="entry name" value="Arginase"/>
    <property type="match status" value="1"/>
</dbReference>
<dbReference type="PROSITE" id="PS51409">
    <property type="entry name" value="ARGINASE_2"/>
    <property type="match status" value="1"/>
</dbReference>
<dbReference type="EMBL" id="CP001699">
    <property type="protein sequence ID" value="ACU60545.1"/>
    <property type="molecule type" value="Genomic_DNA"/>
</dbReference>
<comment type="similarity">
    <text evidence="4">Belongs to the arginase family.</text>
</comment>
<feature type="binding site" evidence="3">
    <location>
        <position position="175"/>
    </location>
    <ligand>
        <name>Mn(2+)</name>
        <dbReference type="ChEBI" id="CHEBI:29035"/>
        <label>1</label>
    </ligand>
</feature>
<evidence type="ECO:0000256" key="1">
    <source>
        <dbReference type="ARBA" id="ARBA00022723"/>
    </source>
</evidence>
<name>A0A979GWI4_CHIPD</name>
<dbReference type="PANTHER" id="PTHR11358">
    <property type="entry name" value="ARGINASE/AGMATINASE"/>
    <property type="match status" value="1"/>
</dbReference>
<evidence type="ECO:0000256" key="4">
    <source>
        <dbReference type="PROSITE-ProRule" id="PRU00742"/>
    </source>
</evidence>
<comment type="cofactor">
    <cofactor evidence="3">
        <name>Mn(2+)</name>
        <dbReference type="ChEBI" id="CHEBI:29035"/>
    </cofactor>
    <text evidence="3">Binds 2 manganese ions per subunit.</text>
</comment>
<feature type="binding site" evidence="3">
    <location>
        <position position="292"/>
    </location>
    <ligand>
        <name>Mn(2+)</name>
        <dbReference type="ChEBI" id="CHEBI:29035"/>
        <label>1</label>
    </ligand>
</feature>
<feature type="binding site" evidence="3">
    <location>
        <position position="294"/>
    </location>
    <ligand>
        <name>Mn(2+)</name>
        <dbReference type="ChEBI" id="CHEBI:29035"/>
        <label>1</label>
    </ligand>
</feature>
<sequence length="367" mass="41330">MNGFFLGPPVGGLFLSNYIIMADLSQFDPNSVSLLSNNIFGLPTTEEDAKLVLLPVPWEVTVSYTHGTARGPEQIFKASLQVDLYDTDVKDGWKNGFFMRDIDKQLLLRSDYLRKEAELYLKFLTEGGDVCENEFLKKTLIDVNTGTVAMNDWVYRQTKDLLNSGKLVALVGGDHSTPLGFFKAIGEKKGDFGILQIDAHCDLRNGYEGFQYSHASIMYNALKEVPQLTKLVQIGIRDYCEEEVDYINNSNGKVVTFFDKDIKTRQYEGDTWKTICDEIVATLPQQVYISFDIDGLDPKLCPRTGTPVPGGFETEQLYYLFRKIIGSGRKLIGFDLNEVSTSHDEWDANVGARVLFKLCNLLILSNQ</sequence>
<protein>
    <submittedName>
        <fullName evidence="5">Arginase/agmatinase/formiminoglutamase</fullName>
    </submittedName>
</protein>
<gene>
    <name evidence="5" type="ordered locus">Cpin_3076</name>
</gene>
<accession>A0A979GWI4</accession>
<dbReference type="Pfam" id="PF00491">
    <property type="entry name" value="Arginase"/>
    <property type="match status" value="1"/>
</dbReference>
<feature type="binding site" evidence="3">
    <location>
        <position position="202"/>
    </location>
    <ligand>
        <name>Mn(2+)</name>
        <dbReference type="ChEBI" id="CHEBI:29035"/>
        <label>1</label>
    </ligand>
</feature>
<evidence type="ECO:0000313" key="5">
    <source>
        <dbReference type="EMBL" id="ACU60545.1"/>
    </source>
</evidence>
<evidence type="ECO:0000256" key="3">
    <source>
        <dbReference type="PIRSR" id="PIRSR036979-1"/>
    </source>
</evidence>
<dbReference type="CDD" id="cd11593">
    <property type="entry name" value="Agmatinase-like_2"/>
    <property type="match status" value="1"/>
</dbReference>
<keyword evidence="3" id="KW-0464">Manganese</keyword>
<keyword evidence="1 3" id="KW-0479">Metal-binding</keyword>